<comment type="caution">
    <text evidence="1">The sequence shown here is derived from an EMBL/GenBank/DDBJ whole genome shotgun (WGS) entry which is preliminary data.</text>
</comment>
<keyword evidence="2" id="KW-1185">Reference proteome</keyword>
<dbReference type="Gene3D" id="3.40.50.11250">
    <property type="entry name" value="Protein of unknown function DUF3013"/>
    <property type="match status" value="1"/>
</dbReference>
<evidence type="ECO:0008006" key="3">
    <source>
        <dbReference type="Google" id="ProtNLM"/>
    </source>
</evidence>
<name>A0A0R1K004_9LACO</name>
<sequence length="177" mass="19869">MGYDRRNNARERKTMTTNLLDYLGDKMDALDFDGDLDLNWDKEAHVFELELTMYTEAAGEFAVEDQDGREIQDGEIDYSDAILFYDQTRLKGADYADNYLTTIGFAGKKGLDQAHLDGFFVYLQTLLNDGQSDLFDFVDGTSSAETFALTFDEAAYAAAVAAQPAAAHTTWIPYPKY</sequence>
<evidence type="ECO:0000313" key="1">
    <source>
        <dbReference type="EMBL" id="KRK73410.1"/>
    </source>
</evidence>
<protein>
    <recommendedName>
        <fullName evidence="3">DUF3013 family protein</fullName>
    </recommendedName>
</protein>
<dbReference type="EMBL" id="AZDJ01000013">
    <property type="protein sequence ID" value="KRK73410.1"/>
    <property type="molecule type" value="Genomic_DNA"/>
</dbReference>
<dbReference type="Proteomes" id="UP000051804">
    <property type="component" value="Unassembled WGS sequence"/>
</dbReference>
<dbReference type="Pfam" id="PF11217">
    <property type="entry name" value="DUF3013"/>
    <property type="match status" value="1"/>
</dbReference>
<reference evidence="1 2" key="1">
    <citation type="journal article" date="2015" name="Genome Announc.">
        <title>Expanding the biotechnology potential of lactobacilli through comparative genomics of 213 strains and associated genera.</title>
        <authorList>
            <person name="Sun Z."/>
            <person name="Harris H.M."/>
            <person name="McCann A."/>
            <person name="Guo C."/>
            <person name="Argimon S."/>
            <person name="Zhang W."/>
            <person name="Yang X."/>
            <person name="Jeffery I.B."/>
            <person name="Cooney J.C."/>
            <person name="Kagawa T.F."/>
            <person name="Liu W."/>
            <person name="Song Y."/>
            <person name="Salvetti E."/>
            <person name="Wrobel A."/>
            <person name="Rasinkangas P."/>
            <person name="Parkhill J."/>
            <person name="Rea M.C."/>
            <person name="O'Sullivan O."/>
            <person name="Ritari J."/>
            <person name="Douillard F.P."/>
            <person name="Paul Ross R."/>
            <person name="Yang R."/>
            <person name="Briner A.E."/>
            <person name="Felis G.E."/>
            <person name="de Vos W.M."/>
            <person name="Barrangou R."/>
            <person name="Klaenhammer T.R."/>
            <person name="Caufield P.W."/>
            <person name="Cui Y."/>
            <person name="Zhang H."/>
            <person name="O'Toole P.W."/>
        </authorList>
    </citation>
    <scope>NUCLEOTIDE SEQUENCE [LARGE SCALE GENOMIC DNA]</scope>
    <source>
        <strain evidence="1 2">JCM 17158</strain>
    </source>
</reference>
<dbReference type="PATRIC" id="fig|1291734.4.peg.1300"/>
<evidence type="ECO:0000313" key="2">
    <source>
        <dbReference type="Proteomes" id="UP000051804"/>
    </source>
</evidence>
<organism evidence="1 2">
    <name type="scientific">Lacticaseibacillus nasuensis JCM 17158</name>
    <dbReference type="NCBI Taxonomy" id="1291734"/>
    <lineage>
        <taxon>Bacteria</taxon>
        <taxon>Bacillati</taxon>
        <taxon>Bacillota</taxon>
        <taxon>Bacilli</taxon>
        <taxon>Lactobacillales</taxon>
        <taxon>Lactobacillaceae</taxon>
        <taxon>Lacticaseibacillus</taxon>
    </lineage>
</organism>
<dbReference type="STRING" id="1291734.FD02_GL001269"/>
<accession>A0A0R1K004</accession>
<gene>
    <name evidence="1" type="ORF">FD02_GL001269</name>
</gene>
<dbReference type="InterPro" id="IPR021380">
    <property type="entry name" value="DUF3013"/>
</dbReference>
<dbReference type="AlphaFoldDB" id="A0A0R1K004"/>
<proteinExistence type="predicted"/>